<dbReference type="InterPro" id="IPR054498">
    <property type="entry name" value="2H-SAK"/>
</dbReference>
<accession>A0A8H7PVW2</accession>
<sequence length="192" mass="21784">MPHSPLGIPFYGPPVPLDARIHDTSKIPFVPHTDPIMWLGLELNYSYIQPIFEDLNKSSSNLQSRGEAHITVISPPEYEVLAKVNISIDDINTIAAEHNIQASKFRVICLGKAELQENSVYQLIVSSPDLVDIRTKLFQLYWSKGGNTALFDPKSFWPHITVGFTEHDLFLENGVFKGDNLCWRSIELYTRD</sequence>
<dbReference type="AlphaFoldDB" id="A0A8H7PVW2"/>
<name>A0A8H7PVW2_9FUNG</name>
<dbReference type="OrthoDB" id="5545695at2759"/>
<dbReference type="InterPro" id="IPR009097">
    <property type="entry name" value="Cyclic_Pdiesterase"/>
</dbReference>
<reference evidence="2" key="1">
    <citation type="submission" date="2020-12" db="EMBL/GenBank/DDBJ databases">
        <title>Metabolic potential, ecology and presence of endohyphal bacteria is reflected in genomic diversity of Mucoromycotina.</title>
        <authorList>
            <person name="Muszewska A."/>
            <person name="Okrasinska A."/>
            <person name="Steczkiewicz K."/>
            <person name="Drgas O."/>
            <person name="Orlowska M."/>
            <person name="Perlinska-Lenart U."/>
            <person name="Aleksandrzak-Piekarczyk T."/>
            <person name="Szatraj K."/>
            <person name="Zielenkiewicz U."/>
            <person name="Pilsyk S."/>
            <person name="Malc E."/>
            <person name="Mieczkowski P."/>
            <person name="Kruszewska J.S."/>
            <person name="Biernat P."/>
            <person name="Pawlowska J."/>
        </authorList>
    </citation>
    <scope>NUCLEOTIDE SEQUENCE</scope>
    <source>
        <strain evidence="2">WA0000051536</strain>
    </source>
</reference>
<gene>
    <name evidence="2" type="ORF">INT44_008404</name>
</gene>
<keyword evidence="3" id="KW-1185">Reference proteome</keyword>
<evidence type="ECO:0000259" key="1">
    <source>
        <dbReference type="Pfam" id="PF22547"/>
    </source>
</evidence>
<protein>
    <recommendedName>
        <fullName evidence="1">Swiss Army Knife 2H phosphoesterase domain-containing protein</fullName>
    </recommendedName>
</protein>
<feature type="domain" description="Swiss Army Knife 2H phosphoesterase" evidence="1">
    <location>
        <begin position="38"/>
        <end position="170"/>
    </location>
</feature>
<evidence type="ECO:0000313" key="3">
    <source>
        <dbReference type="Proteomes" id="UP000612746"/>
    </source>
</evidence>
<dbReference type="Proteomes" id="UP000612746">
    <property type="component" value="Unassembled WGS sequence"/>
</dbReference>
<evidence type="ECO:0000313" key="2">
    <source>
        <dbReference type="EMBL" id="KAG2181589.1"/>
    </source>
</evidence>
<dbReference type="Pfam" id="PF22547">
    <property type="entry name" value="2H-SAK"/>
    <property type="match status" value="1"/>
</dbReference>
<dbReference type="EMBL" id="JAEPRA010000008">
    <property type="protein sequence ID" value="KAG2181589.1"/>
    <property type="molecule type" value="Genomic_DNA"/>
</dbReference>
<organism evidence="2 3">
    <name type="scientific">Umbelopsis vinacea</name>
    <dbReference type="NCBI Taxonomy" id="44442"/>
    <lineage>
        <taxon>Eukaryota</taxon>
        <taxon>Fungi</taxon>
        <taxon>Fungi incertae sedis</taxon>
        <taxon>Mucoromycota</taxon>
        <taxon>Mucoromycotina</taxon>
        <taxon>Umbelopsidomycetes</taxon>
        <taxon>Umbelopsidales</taxon>
        <taxon>Umbelopsidaceae</taxon>
        <taxon>Umbelopsis</taxon>
    </lineage>
</organism>
<proteinExistence type="predicted"/>
<dbReference type="SUPFAM" id="SSF55144">
    <property type="entry name" value="LigT-like"/>
    <property type="match status" value="1"/>
</dbReference>
<comment type="caution">
    <text evidence="2">The sequence shown here is derived from an EMBL/GenBank/DDBJ whole genome shotgun (WGS) entry which is preliminary data.</text>
</comment>